<evidence type="ECO:0000256" key="5">
    <source>
        <dbReference type="HAMAP-Rule" id="MF_00358"/>
    </source>
</evidence>
<keyword evidence="3 5" id="KW-0687">Ribonucleoprotein</keyword>
<dbReference type="GO" id="GO:0005840">
    <property type="term" value="C:ribosome"/>
    <property type="evidence" value="ECO:0007669"/>
    <property type="project" value="UniProtKB-KW"/>
</dbReference>
<dbReference type="RefSeq" id="WP_009642001.1">
    <property type="nucleotide sequence ID" value="NZ_CAUUXI010000026.1"/>
</dbReference>
<dbReference type="NCBIfam" id="TIGR00030">
    <property type="entry name" value="S21p"/>
    <property type="match status" value="1"/>
</dbReference>
<protein>
    <recommendedName>
        <fullName evidence="4 5">Small ribosomal subunit protein bS21</fullName>
    </recommendedName>
</protein>
<dbReference type="Proteomes" id="UP000182771">
    <property type="component" value="Unassembled WGS sequence"/>
</dbReference>
<dbReference type="GO" id="GO:0006412">
    <property type="term" value="P:translation"/>
    <property type="evidence" value="ECO:0007669"/>
    <property type="project" value="UniProtKB-UniRule"/>
</dbReference>
<dbReference type="InterPro" id="IPR001911">
    <property type="entry name" value="Ribosomal_bS21"/>
</dbReference>
<dbReference type="GeneID" id="85018257"/>
<sequence>MLIIPVKEGENIDRALKRYKRKFDRVGIVKELRARQHFSKPSVLRRNVIQRAEFIQRLRDAEEI</sequence>
<keyword evidence="8" id="KW-1185">Reference proteome</keyword>
<evidence type="ECO:0000256" key="4">
    <source>
        <dbReference type="ARBA" id="ARBA00035135"/>
    </source>
</evidence>
<proteinExistence type="inferred from homology"/>
<evidence type="ECO:0000256" key="3">
    <source>
        <dbReference type="ARBA" id="ARBA00023274"/>
    </source>
</evidence>
<reference evidence="7 8" key="1">
    <citation type="submission" date="2016-10" db="EMBL/GenBank/DDBJ databases">
        <authorList>
            <person name="Varghese N."/>
            <person name="Submissions S."/>
        </authorList>
    </citation>
    <scope>NUCLEOTIDE SEQUENCE [LARGE SCALE GENOMIC DNA]</scope>
    <source>
        <strain evidence="7 8">DSM 11449</strain>
    </source>
</reference>
<accession>A0A1H2Y0T1</accession>
<dbReference type="InterPro" id="IPR038380">
    <property type="entry name" value="Ribosomal_bS21_sf"/>
</dbReference>
<evidence type="ECO:0000256" key="1">
    <source>
        <dbReference type="ARBA" id="ARBA00006640"/>
    </source>
</evidence>
<dbReference type="HAMAP" id="MF_00358">
    <property type="entry name" value="Ribosomal_bS21"/>
    <property type="match status" value="1"/>
</dbReference>
<dbReference type="PRINTS" id="PR00976">
    <property type="entry name" value="RIBOSOMALS21"/>
</dbReference>
<dbReference type="Gene3D" id="1.20.5.1150">
    <property type="entry name" value="Ribosomal protein S8"/>
    <property type="match status" value="1"/>
</dbReference>
<evidence type="ECO:0000313" key="7">
    <source>
        <dbReference type="EMBL" id="SDW98813.1"/>
    </source>
</evidence>
<dbReference type="GO" id="GO:0003735">
    <property type="term" value="F:structural constituent of ribosome"/>
    <property type="evidence" value="ECO:0007669"/>
    <property type="project" value="InterPro"/>
</dbReference>
<evidence type="ECO:0000256" key="2">
    <source>
        <dbReference type="ARBA" id="ARBA00022980"/>
    </source>
</evidence>
<organism evidence="7 8">
    <name type="scientific">Capnocytophaga granulosa</name>
    <dbReference type="NCBI Taxonomy" id="45242"/>
    <lineage>
        <taxon>Bacteria</taxon>
        <taxon>Pseudomonadati</taxon>
        <taxon>Bacteroidota</taxon>
        <taxon>Flavobacteriia</taxon>
        <taxon>Flavobacteriales</taxon>
        <taxon>Flavobacteriaceae</taxon>
        <taxon>Capnocytophaga</taxon>
    </lineage>
</organism>
<gene>
    <name evidence="5" type="primary">rpsU</name>
    <name evidence="7" type="ORF">SAMN05444420_10671</name>
</gene>
<dbReference type="AlphaFoldDB" id="A0A1H2Y0T1"/>
<comment type="caution">
    <text evidence="7">The sequence shown here is derived from an EMBL/GenBank/DDBJ whole genome shotgun (WGS) entry which is preliminary data.</text>
</comment>
<keyword evidence="2 5" id="KW-0689">Ribosomal protein</keyword>
<dbReference type="GO" id="GO:1990904">
    <property type="term" value="C:ribonucleoprotein complex"/>
    <property type="evidence" value="ECO:0007669"/>
    <property type="project" value="UniProtKB-KW"/>
</dbReference>
<dbReference type="OrthoDB" id="598353at2"/>
<dbReference type="EMBL" id="FNND01000006">
    <property type="protein sequence ID" value="SDW98813.1"/>
    <property type="molecule type" value="Genomic_DNA"/>
</dbReference>
<dbReference type="Pfam" id="PF01165">
    <property type="entry name" value="Ribosomal_S21"/>
    <property type="match status" value="1"/>
</dbReference>
<evidence type="ECO:0000313" key="8">
    <source>
        <dbReference type="Proteomes" id="UP000182771"/>
    </source>
</evidence>
<comment type="similarity">
    <text evidence="1 5 6">Belongs to the bacterial ribosomal protein bS21 family.</text>
</comment>
<evidence type="ECO:0000256" key="6">
    <source>
        <dbReference type="RuleBase" id="RU000667"/>
    </source>
</evidence>
<name>A0A1H2Y0T1_9FLAO</name>